<feature type="compositionally biased region" description="Low complexity" evidence="1">
    <location>
        <begin position="258"/>
        <end position="272"/>
    </location>
</feature>
<feature type="compositionally biased region" description="Polar residues" evidence="1">
    <location>
        <begin position="245"/>
        <end position="257"/>
    </location>
</feature>
<feature type="compositionally biased region" description="Polar residues" evidence="1">
    <location>
        <begin position="159"/>
        <end position="170"/>
    </location>
</feature>
<dbReference type="OrthoDB" id="2449212at2759"/>
<protein>
    <submittedName>
        <fullName evidence="3">Uncharacterized protein</fullName>
    </submittedName>
</protein>
<keyword evidence="2" id="KW-0472">Membrane</keyword>
<sequence length="336" mass="34928">MASNSTTTTVPPAVSSPIAPTTVPPVVTSPPPIQTTPDVQPTDPAQPTSTRGGGGKNTIKTRPTDATTVSGGVGPTQTPPSTDGGSGKKSIIAPVVGSIAGVLVVAFIVAVFVMRYKKKSRARKRRLDFLDHSGPGTDAAIGGAGAATAAIVAPHRPTSDQSPAGRSSTPGGARPLEMAAIGGSTLAASQHHNDGYDYQQGYQQVPYGGHTEQYDPYYDQRQHQAQGYYADQQQGYYPEEQQYHNQYAPSTPHNGTASVSLGSSSPSTTLVGASPMSYPQPPPAMSSPRTSTQSAVPVAPGGPSYLNNAKVENNAHSPLRNPQLVPENEERIKVPI</sequence>
<evidence type="ECO:0000256" key="1">
    <source>
        <dbReference type="SAM" id="MobiDB-lite"/>
    </source>
</evidence>
<gene>
    <name evidence="3" type="ORF">BGZ99_001473</name>
</gene>
<accession>A0A9P6UXU1</accession>
<feature type="region of interest" description="Disordered" evidence="1">
    <location>
        <begin position="245"/>
        <end position="336"/>
    </location>
</feature>
<feature type="compositionally biased region" description="Polar residues" evidence="1">
    <location>
        <begin position="58"/>
        <end position="83"/>
    </location>
</feature>
<evidence type="ECO:0000256" key="2">
    <source>
        <dbReference type="SAM" id="Phobius"/>
    </source>
</evidence>
<evidence type="ECO:0000313" key="3">
    <source>
        <dbReference type="EMBL" id="KAG0324752.1"/>
    </source>
</evidence>
<dbReference type="EMBL" id="JAAAIP010000138">
    <property type="protein sequence ID" value="KAG0324752.1"/>
    <property type="molecule type" value="Genomic_DNA"/>
</dbReference>
<feature type="compositionally biased region" description="Polar residues" evidence="1">
    <location>
        <begin position="305"/>
        <end position="316"/>
    </location>
</feature>
<comment type="caution">
    <text evidence="3">The sequence shown here is derived from an EMBL/GenBank/DDBJ whole genome shotgun (WGS) entry which is preliminary data.</text>
</comment>
<feature type="transmembrane region" description="Helical" evidence="2">
    <location>
        <begin position="91"/>
        <end position="116"/>
    </location>
</feature>
<keyword evidence="2" id="KW-1133">Transmembrane helix</keyword>
<evidence type="ECO:0000313" key="4">
    <source>
        <dbReference type="Proteomes" id="UP000738325"/>
    </source>
</evidence>
<reference evidence="3" key="1">
    <citation type="journal article" date="2020" name="Fungal Divers.">
        <title>Resolving the Mortierellaceae phylogeny through synthesis of multi-gene phylogenetics and phylogenomics.</title>
        <authorList>
            <person name="Vandepol N."/>
            <person name="Liber J."/>
            <person name="Desiro A."/>
            <person name="Na H."/>
            <person name="Kennedy M."/>
            <person name="Barry K."/>
            <person name="Grigoriev I.V."/>
            <person name="Miller A.N."/>
            <person name="O'Donnell K."/>
            <person name="Stajich J.E."/>
            <person name="Bonito G."/>
        </authorList>
    </citation>
    <scope>NUCLEOTIDE SEQUENCE</scope>
    <source>
        <strain evidence="3">REB-010B</strain>
    </source>
</reference>
<dbReference type="AlphaFoldDB" id="A0A9P6UXU1"/>
<feature type="compositionally biased region" description="Low complexity" evidence="1">
    <location>
        <begin position="1"/>
        <end position="26"/>
    </location>
</feature>
<name>A0A9P6UXU1_9FUNG</name>
<dbReference type="Proteomes" id="UP000738325">
    <property type="component" value="Unassembled WGS sequence"/>
</dbReference>
<feature type="region of interest" description="Disordered" evidence="1">
    <location>
        <begin position="1"/>
        <end position="88"/>
    </location>
</feature>
<proteinExistence type="predicted"/>
<keyword evidence="4" id="KW-1185">Reference proteome</keyword>
<keyword evidence="2" id="KW-0812">Transmembrane</keyword>
<feature type="region of interest" description="Disordered" evidence="1">
    <location>
        <begin position="154"/>
        <end position="176"/>
    </location>
</feature>
<organism evidence="3 4">
    <name type="scientific">Dissophora globulifera</name>
    <dbReference type="NCBI Taxonomy" id="979702"/>
    <lineage>
        <taxon>Eukaryota</taxon>
        <taxon>Fungi</taxon>
        <taxon>Fungi incertae sedis</taxon>
        <taxon>Mucoromycota</taxon>
        <taxon>Mortierellomycotina</taxon>
        <taxon>Mortierellomycetes</taxon>
        <taxon>Mortierellales</taxon>
        <taxon>Mortierellaceae</taxon>
        <taxon>Dissophora</taxon>
    </lineage>
</organism>